<comment type="caution">
    <text evidence="1">The sequence shown here is derived from an EMBL/GenBank/DDBJ whole genome shotgun (WGS) entry which is preliminary data.</text>
</comment>
<gene>
    <name evidence="1" type="ORF">PHISCL_04662</name>
</gene>
<dbReference type="EMBL" id="MVGC01000140">
    <property type="protein sequence ID" value="RJE23011.1"/>
    <property type="molecule type" value="Genomic_DNA"/>
</dbReference>
<organism evidence="1 2">
    <name type="scientific">Aspergillus sclerotialis</name>
    <dbReference type="NCBI Taxonomy" id="2070753"/>
    <lineage>
        <taxon>Eukaryota</taxon>
        <taxon>Fungi</taxon>
        <taxon>Dikarya</taxon>
        <taxon>Ascomycota</taxon>
        <taxon>Pezizomycotina</taxon>
        <taxon>Eurotiomycetes</taxon>
        <taxon>Eurotiomycetidae</taxon>
        <taxon>Eurotiales</taxon>
        <taxon>Aspergillaceae</taxon>
        <taxon>Aspergillus</taxon>
        <taxon>Aspergillus subgen. Polypaecilum</taxon>
    </lineage>
</organism>
<dbReference type="PANTHER" id="PTHR21529:SF4">
    <property type="entry name" value="TPR AND ANKYRIN REPEAT-CONTAINING PROTEIN 1"/>
    <property type="match status" value="1"/>
</dbReference>
<reference evidence="2" key="1">
    <citation type="submission" date="2017-02" db="EMBL/GenBank/DDBJ databases">
        <authorList>
            <person name="Tafer H."/>
            <person name="Lopandic K."/>
        </authorList>
    </citation>
    <scope>NUCLEOTIDE SEQUENCE [LARGE SCALE GENOMIC DNA]</scope>
    <source>
        <strain evidence="2">CBS 366.77</strain>
    </source>
</reference>
<dbReference type="InterPro" id="IPR039904">
    <property type="entry name" value="TRANK1"/>
</dbReference>
<dbReference type="OrthoDB" id="10668611at2759"/>
<proteinExistence type="predicted"/>
<sequence>MPPKGRRGERRSSVSTEKLPLVVLLLKEATPERHEYHAVLSTISTYTHCIHNILEHEATRDLLMLNADRVLPRLQKVWESMKTTDLPRDLPENLFQGLVFPLIESQSGILSLDQSLSLAGLAIPVLLKKPSPYLHKVADTLLGIDGLLERLASHGVYSSALKEWLSSSKNYLNGLQVKTITEKLFYICDSCTADHDTSIVSERWHKVKPLMDSLKSLLKSLQDNEQKSLKTTRDLPSLADMKVLSGNDKKENRARRNTYSEFRVPDDVLEQMTSLGMPKPGSSRAVSSSLEQLEKEIPSFMLAALESFPCRICWERLTGTSTTPAHVPIAPVTSTDIDIKYDIFGKRVGLWKVLMSEQVLKSSRKLAQAGAFDLVEQRLRQLASGEWKGKDLSHRAGSKKQKQAMKVPILQTAITDELSLLWQVDVGFYEDLPWVPQHIVKVWNIVTEEESPEAIDHIITLHESYDPERIHLSCQRPLQQADGRFLPARFDVQKHKAVSTSKSPDATKGASQILIEMSNKFYNLTEPFLSSIIQATGTEEFPFDLSPEEMDISNLGTERYGENHLPGIQNTRKI</sequence>
<dbReference type="AlphaFoldDB" id="A0A3A3A115"/>
<keyword evidence="2" id="KW-1185">Reference proteome</keyword>
<accession>A0A3A3A115</accession>
<name>A0A3A3A115_9EURO</name>
<protein>
    <submittedName>
        <fullName evidence="1">Uncharacterized protein</fullName>
    </submittedName>
</protein>
<dbReference type="Proteomes" id="UP000266188">
    <property type="component" value="Unassembled WGS sequence"/>
</dbReference>
<dbReference type="STRING" id="2070753.A0A3A3A115"/>
<dbReference type="PANTHER" id="PTHR21529">
    <property type="entry name" value="MAMMARY TURMOR VIRUS RECEPTOR HOMOLOG 1, 2 MTVR1, 2"/>
    <property type="match status" value="1"/>
</dbReference>
<evidence type="ECO:0000313" key="2">
    <source>
        <dbReference type="Proteomes" id="UP000266188"/>
    </source>
</evidence>
<evidence type="ECO:0000313" key="1">
    <source>
        <dbReference type="EMBL" id="RJE23011.1"/>
    </source>
</evidence>